<name>Q2SGU9_HAHCH</name>
<evidence type="ECO:0008006" key="5">
    <source>
        <dbReference type="Google" id="ProtNLM"/>
    </source>
</evidence>
<dbReference type="Proteomes" id="UP000000238">
    <property type="component" value="Chromosome"/>
</dbReference>
<evidence type="ECO:0000313" key="3">
    <source>
        <dbReference type="EMBL" id="ABC30125.1"/>
    </source>
</evidence>
<feature type="signal peptide" evidence="2">
    <location>
        <begin position="1"/>
        <end position="20"/>
    </location>
</feature>
<organism evidence="3 4">
    <name type="scientific">Hahella chejuensis (strain KCTC 2396)</name>
    <dbReference type="NCBI Taxonomy" id="349521"/>
    <lineage>
        <taxon>Bacteria</taxon>
        <taxon>Pseudomonadati</taxon>
        <taxon>Pseudomonadota</taxon>
        <taxon>Gammaproteobacteria</taxon>
        <taxon>Oceanospirillales</taxon>
        <taxon>Hahellaceae</taxon>
        <taxon>Hahella</taxon>
    </lineage>
</organism>
<keyword evidence="2" id="KW-0732">Signal</keyword>
<gene>
    <name evidence="3" type="ordered locus">HCH_03374</name>
</gene>
<dbReference type="HOGENOM" id="CLU_2206341_0_0_6"/>
<dbReference type="STRING" id="349521.HCH_03374"/>
<dbReference type="EMBL" id="CP000155">
    <property type="protein sequence ID" value="ABC30125.1"/>
    <property type="molecule type" value="Genomic_DNA"/>
</dbReference>
<feature type="region of interest" description="Disordered" evidence="1">
    <location>
        <begin position="50"/>
        <end position="107"/>
    </location>
</feature>
<protein>
    <recommendedName>
        <fullName evidence="5">Secreted protein</fullName>
    </recommendedName>
</protein>
<keyword evidence="4" id="KW-1185">Reference proteome</keyword>
<evidence type="ECO:0000256" key="1">
    <source>
        <dbReference type="SAM" id="MobiDB-lite"/>
    </source>
</evidence>
<evidence type="ECO:0000313" key="4">
    <source>
        <dbReference type="Proteomes" id="UP000000238"/>
    </source>
</evidence>
<evidence type="ECO:0000256" key="2">
    <source>
        <dbReference type="SAM" id="SignalP"/>
    </source>
</evidence>
<accession>Q2SGU9</accession>
<sequence>MKTKLITLLAIGLCVSAVHCAAAVKVNESGAEDGEIGGIGGTGYRKFTLPEQTEQSPAEQARAKEAVLAPAASGNTESPEEITPSPEGDDVLDEQQRTEKALITTDY</sequence>
<dbReference type="RefSeq" id="WP_011397194.1">
    <property type="nucleotide sequence ID" value="NC_007645.1"/>
</dbReference>
<dbReference type="AlphaFoldDB" id="Q2SGU9"/>
<proteinExistence type="predicted"/>
<reference evidence="3 4" key="1">
    <citation type="journal article" date="2005" name="Nucleic Acids Res.">
        <title>Genomic blueprint of Hahella chejuensis, a marine microbe producing an algicidal agent.</title>
        <authorList>
            <person name="Jeong H."/>
            <person name="Yim J.H."/>
            <person name="Lee C."/>
            <person name="Choi S.-H."/>
            <person name="Park Y.K."/>
            <person name="Yoon S.H."/>
            <person name="Hur C.-G."/>
            <person name="Kang H.-Y."/>
            <person name="Kim D."/>
            <person name="Lee H.H."/>
            <person name="Park K.H."/>
            <person name="Park S.-H."/>
            <person name="Park H.-S."/>
            <person name="Lee H.K."/>
            <person name="Oh T.K."/>
            <person name="Kim J.F."/>
        </authorList>
    </citation>
    <scope>NUCLEOTIDE SEQUENCE [LARGE SCALE GENOMIC DNA]</scope>
    <source>
        <strain evidence="3 4">KCTC 2396</strain>
    </source>
</reference>
<feature type="chain" id="PRO_5004215554" description="Secreted protein" evidence="2">
    <location>
        <begin position="21"/>
        <end position="107"/>
    </location>
</feature>
<dbReference type="KEGG" id="hch:HCH_03374"/>